<dbReference type="InterPro" id="IPR009818">
    <property type="entry name" value="PAM2_motif"/>
</dbReference>
<reference evidence="8 9" key="1">
    <citation type="journal article" date="2017" name="Plant Biotechnol. J.">
        <title>A comprehensive draft genome sequence for lupin (Lupinus angustifolius), an emerging health food: insights into plant-microbe interactions and legume evolution.</title>
        <authorList>
            <person name="Hane J.K."/>
            <person name="Ming Y."/>
            <person name="Kamphuis L.G."/>
            <person name="Nelson M.N."/>
            <person name="Garg G."/>
            <person name="Atkins C.A."/>
            <person name="Bayer P.E."/>
            <person name="Bravo A."/>
            <person name="Bringans S."/>
            <person name="Cannon S."/>
            <person name="Edwards D."/>
            <person name="Foley R."/>
            <person name="Gao L.L."/>
            <person name="Harrison M.J."/>
            <person name="Huang W."/>
            <person name="Hurgobin B."/>
            <person name="Li S."/>
            <person name="Liu C.W."/>
            <person name="McGrath A."/>
            <person name="Morahan G."/>
            <person name="Murray J."/>
            <person name="Weller J."/>
            <person name="Jian J."/>
            <person name="Singh K.B."/>
        </authorList>
    </citation>
    <scope>NUCLEOTIDE SEQUENCE [LARGE SCALE GENOMIC DNA]</scope>
    <source>
        <strain evidence="9">cv. Tanjil</strain>
        <tissue evidence="8">Whole plant</tissue>
    </source>
</reference>
<dbReference type="Gene3D" id="3.30.70.330">
    <property type="match status" value="3"/>
</dbReference>
<feature type="compositionally biased region" description="Polar residues" evidence="6">
    <location>
        <begin position="290"/>
        <end position="306"/>
    </location>
</feature>
<keyword evidence="9" id="KW-1185">Reference proteome</keyword>
<dbReference type="CDD" id="cd12459">
    <property type="entry name" value="RRM1_CID8_like"/>
    <property type="match status" value="2"/>
</dbReference>
<sequence length="658" mass="72189">MAVAENVGTKVDSSSQNLDNSVVSSETIEVEKPKPVNGSLNGDQNLNDVFNHHDRAPNTVSVPNSNYVVQMGQIENGFKGNGVQTLQMVVNNNGYGGVNGENGGESFKKDMRDLEELLSKLNPMAEEFVPSSLTNNLGYLAGLGAAGFGYPNNFLFPNNYGNVNGEKNRRRKNGYNQGKRRVNNKTETVIRDEMVRRTVYVSDIDHLVTEEQLAALFLNCGQVVDCRVCGDPSSILRFAFIEFTDEEGARAALSLSGTMLGFYPLKVLPSKTAIAPVNPTYLPRNVGTKVDSSSQNLDNSVVSSETIEVEKPKPVNGSLNGDQNLNDVFNHHDRAPNTVSVPNSNYVVQMGQIENGFKGNGVQTLQMVVNNNGYGGVNGENGGESFKKDMRDLEELLSKLNPMAEEFVPSSLTNNLGYLAGLGAAGFGYPNNFLFPNNYGNVNGEKNRRRKNGYNQGKRRVNNKTETVIRDEMVRRTVYVSDIDHLVTEEQLAALFLNCGQVVDCRVCGDPSSILRFAFIEFTDEEGARAALSLSGTMLGFYPLKVLPSKTAIAPVNPTYLPRSEDEREMCSRTIYCTNIDRKLTQADVKQFFESICGEVQRLRLLGDYQHSTRIAFVEFTVADSAIAALNCSGVVLGSMPIRVSPSKTPVRSRAPMH</sequence>
<evidence type="ECO:0000256" key="5">
    <source>
        <dbReference type="PROSITE-ProRule" id="PRU00176"/>
    </source>
</evidence>
<keyword evidence="4" id="KW-0539">Nucleus</keyword>
<dbReference type="Pfam" id="PF00076">
    <property type="entry name" value="RRM_1"/>
    <property type="match status" value="3"/>
</dbReference>
<dbReference type="EMBL" id="CM007363">
    <property type="protein sequence ID" value="OIW15329.1"/>
    <property type="molecule type" value="Genomic_DNA"/>
</dbReference>
<comment type="subcellular location">
    <subcellularLocation>
        <location evidence="1">Nucleus</location>
    </subcellularLocation>
</comment>
<gene>
    <name evidence="8" type="ORF">TanjilG_10769</name>
</gene>
<proteinExistence type="predicted"/>
<dbReference type="PANTHER" id="PTHR32343:SF72">
    <property type="entry name" value="POLYADENYLATE-BINDING PROTEIN-INTERACTING PROTEIN 11"/>
    <property type="match status" value="1"/>
</dbReference>
<dbReference type="SUPFAM" id="SSF54928">
    <property type="entry name" value="RNA-binding domain, RBD"/>
    <property type="match status" value="3"/>
</dbReference>
<evidence type="ECO:0000313" key="9">
    <source>
        <dbReference type="Proteomes" id="UP000188354"/>
    </source>
</evidence>
<evidence type="ECO:0000256" key="4">
    <source>
        <dbReference type="ARBA" id="ARBA00023242"/>
    </source>
</evidence>
<evidence type="ECO:0000313" key="8">
    <source>
        <dbReference type="EMBL" id="OIW15329.1"/>
    </source>
</evidence>
<dbReference type="InterPro" id="IPR035979">
    <property type="entry name" value="RBD_domain_sf"/>
</dbReference>
<dbReference type="InterPro" id="IPR000504">
    <property type="entry name" value="RRM_dom"/>
</dbReference>
<dbReference type="InterPro" id="IPR034825">
    <property type="entry name" value="CID8-like_RRM2"/>
</dbReference>
<dbReference type="FunFam" id="3.30.70.330:FF:000665">
    <property type="entry name" value="Polyadenylate-binding protein-interacting protein 10"/>
    <property type="match status" value="1"/>
</dbReference>
<evidence type="ECO:0000259" key="7">
    <source>
        <dbReference type="PROSITE" id="PS50102"/>
    </source>
</evidence>
<dbReference type="Gramene" id="OIW15329">
    <property type="protein sequence ID" value="OIW15329"/>
    <property type="gene ID" value="TanjilG_10769"/>
</dbReference>
<dbReference type="OMA" id="NDVFNHH"/>
<keyword evidence="3 5" id="KW-0694">RNA-binding</keyword>
<dbReference type="PROSITE" id="PS50102">
    <property type="entry name" value="RRM"/>
    <property type="match status" value="3"/>
</dbReference>
<keyword evidence="2" id="KW-0677">Repeat</keyword>
<feature type="domain" description="RRM" evidence="7">
    <location>
        <begin position="197"/>
        <end position="272"/>
    </location>
</feature>
<feature type="region of interest" description="Disordered" evidence="6">
    <location>
        <begin position="289"/>
        <end position="320"/>
    </location>
</feature>
<evidence type="ECO:0000256" key="3">
    <source>
        <dbReference type="ARBA" id="ARBA00022884"/>
    </source>
</evidence>
<accession>A0A1J7IK27</accession>
<feature type="region of interest" description="Disordered" evidence="6">
    <location>
        <begin position="1"/>
        <end position="41"/>
    </location>
</feature>
<name>A0A1J7IK27_LUPAN</name>
<dbReference type="Proteomes" id="UP000188354">
    <property type="component" value="Chromosome LG03"/>
</dbReference>
<dbReference type="FunFam" id="3.30.70.330:FF:000530">
    <property type="entry name" value="Polyadenylate-binding protein-interacting protein 11"/>
    <property type="match status" value="2"/>
</dbReference>
<protein>
    <recommendedName>
        <fullName evidence="7">RRM domain-containing protein</fullName>
    </recommendedName>
</protein>
<dbReference type="STRING" id="3871.A0A1J7IK27"/>
<evidence type="ECO:0000256" key="1">
    <source>
        <dbReference type="ARBA" id="ARBA00004123"/>
    </source>
</evidence>
<feature type="domain" description="RRM" evidence="7">
    <location>
        <begin position="573"/>
        <end position="649"/>
    </location>
</feature>
<dbReference type="AlphaFoldDB" id="A0A1J7IK27"/>
<dbReference type="SMART" id="SM00360">
    <property type="entry name" value="RRM"/>
    <property type="match status" value="3"/>
</dbReference>
<feature type="compositionally biased region" description="Polar residues" evidence="6">
    <location>
        <begin position="11"/>
        <end position="27"/>
    </location>
</feature>
<feature type="domain" description="RRM" evidence="7">
    <location>
        <begin position="476"/>
        <end position="551"/>
    </location>
</feature>
<dbReference type="GO" id="GO:0005634">
    <property type="term" value="C:nucleus"/>
    <property type="evidence" value="ECO:0007669"/>
    <property type="project" value="UniProtKB-SubCell"/>
</dbReference>
<dbReference type="InterPro" id="IPR012677">
    <property type="entry name" value="Nucleotide-bd_a/b_plait_sf"/>
</dbReference>
<dbReference type="InterPro" id="IPR034823">
    <property type="entry name" value="CID8-like_RRM1"/>
</dbReference>
<dbReference type="PANTHER" id="PTHR32343">
    <property type="entry name" value="SERINE/ARGININE-RICH SPLICING FACTOR"/>
    <property type="match status" value="1"/>
</dbReference>
<organism evidence="8 9">
    <name type="scientific">Lupinus angustifolius</name>
    <name type="common">Narrow-leaved blue lupine</name>
    <dbReference type="NCBI Taxonomy" id="3871"/>
    <lineage>
        <taxon>Eukaryota</taxon>
        <taxon>Viridiplantae</taxon>
        <taxon>Streptophyta</taxon>
        <taxon>Embryophyta</taxon>
        <taxon>Tracheophyta</taxon>
        <taxon>Spermatophyta</taxon>
        <taxon>Magnoliopsida</taxon>
        <taxon>eudicotyledons</taxon>
        <taxon>Gunneridae</taxon>
        <taxon>Pentapetalae</taxon>
        <taxon>rosids</taxon>
        <taxon>fabids</taxon>
        <taxon>Fabales</taxon>
        <taxon>Fabaceae</taxon>
        <taxon>Papilionoideae</taxon>
        <taxon>50 kb inversion clade</taxon>
        <taxon>genistoids sensu lato</taxon>
        <taxon>core genistoids</taxon>
        <taxon>Genisteae</taxon>
        <taxon>Lupinus</taxon>
    </lineage>
</organism>
<dbReference type="GO" id="GO:0003729">
    <property type="term" value="F:mRNA binding"/>
    <property type="evidence" value="ECO:0007669"/>
    <property type="project" value="UniProtKB-ARBA"/>
</dbReference>
<evidence type="ECO:0000256" key="2">
    <source>
        <dbReference type="ARBA" id="ARBA00022737"/>
    </source>
</evidence>
<dbReference type="CDD" id="cd12460">
    <property type="entry name" value="RRM2_CID8_like"/>
    <property type="match status" value="1"/>
</dbReference>
<evidence type="ECO:0000256" key="6">
    <source>
        <dbReference type="SAM" id="MobiDB-lite"/>
    </source>
</evidence>
<dbReference type="Pfam" id="PF07145">
    <property type="entry name" value="PAM2"/>
    <property type="match status" value="2"/>
</dbReference>